<accession>A0A7Y4UPK6</accession>
<reference evidence="1 2" key="1">
    <citation type="journal article" date="2014" name="BMC Vet. Res.">
        <title>First report of Corynebacterium pseudotuberculosis from caseous lymphadenitis lesions in Black Alentejano pig (Sus scrofa domesticus).</title>
        <authorList>
            <person name="Oliveira M."/>
            <person name="Barroco C."/>
            <person name="Mottola C."/>
            <person name="Santos R."/>
            <person name="Lemsaddek A."/>
            <person name="Tavares L."/>
            <person name="Semedo-Lemsaddek T."/>
        </authorList>
    </citation>
    <scope>NUCLEOTIDE SEQUENCE [LARGE SCALE GENOMIC DNA]</scope>
    <source>
        <strain evidence="1 2">PO100/5</strain>
    </source>
</reference>
<dbReference type="RefSeq" id="WP_087454379.1">
    <property type="nucleotide sequence ID" value="NZ_CP021417.2"/>
</dbReference>
<dbReference type="AlphaFoldDB" id="A0A7Y4UPK6"/>
<reference evidence="1 2" key="2">
    <citation type="journal article" date="2020" name="Antonie Van Leeuwenhoek">
        <title>Phylogenomic characterisation of a novel corynebacterial species pathogenic to animals.</title>
        <authorList>
            <person name="Moller J."/>
            <person name="Musella L."/>
            <person name="Melnikov V."/>
            <person name="Geissdorfer W."/>
            <person name="Burkovski A."/>
            <person name="Sangal V."/>
        </authorList>
    </citation>
    <scope>NUCLEOTIDE SEQUENCE [LARGE SCALE GENOMIC DNA]</scope>
    <source>
        <strain evidence="1 2">PO100/5</strain>
    </source>
</reference>
<dbReference type="SUPFAM" id="SSF50118">
    <property type="entry name" value="Cell growth inhibitor/plasmid maintenance toxic component"/>
    <property type="match status" value="1"/>
</dbReference>
<dbReference type="GO" id="GO:0003677">
    <property type="term" value="F:DNA binding"/>
    <property type="evidence" value="ECO:0007669"/>
    <property type="project" value="InterPro"/>
</dbReference>
<gene>
    <name evidence="1" type="ORF">CBE74_08975</name>
</gene>
<dbReference type="GeneID" id="75008372"/>
<keyword evidence="2" id="KW-1185">Reference proteome</keyword>
<dbReference type="OrthoDB" id="5184628at2"/>
<dbReference type="InterPro" id="IPR003477">
    <property type="entry name" value="PemK-like"/>
</dbReference>
<evidence type="ECO:0000313" key="2">
    <source>
        <dbReference type="Proteomes" id="UP000195652"/>
    </source>
</evidence>
<name>A0A7Y4UPK6_9CORY</name>
<reference evidence="1 2" key="4">
    <citation type="journal article" date="2020" name="PLoS ONE">
        <title>Taxonomic classification of strain PO100/5 shows a broader geographic distribution and genetic markers of the recently described Corynebacterium silvaticum.</title>
        <authorList>
            <person name="Viana M.V.C."/>
            <person name="Profeta R."/>
            <person name="da Silva A.L."/>
            <person name="Hurtado R."/>
            <person name="Cerqueira J.C."/>
            <person name="Ribeiro B.F.S."/>
            <person name="Almeida M.O."/>
            <person name="Morais-Rodrigues F."/>
            <person name="Soares S.C."/>
            <person name="Oliveira M."/>
            <person name="Tavares L."/>
            <person name="Figueiredo H."/>
            <person name="Wattam A.R."/>
            <person name="Barh D."/>
            <person name="Ghosh P."/>
            <person name="Silva A."/>
            <person name="Azevedo V."/>
        </authorList>
    </citation>
    <scope>NUCLEOTIDE SEQUENCE [LARGE SCALE GENOMIC DNA]</scope>
    <source>
        <strain evidence="1 2">PO100/5</strain>
    </source>
</reference>
<dbReference type="KEGG" id="csil:CBE74_08975"/>
<organism evidence="1 2">
    <name type="scientific">Corynebacterium silvaticum</name>
    <dbReference type="NCBI Taxonomy" id="2320431"/>
    <lineage>
        <taxon>Bacteria</taxon>
        <taxon>Bacillati</taxon>
        <taxon>Actinomycetota</taxon>
        <taxon>Actinomycetes</taxon>
        <taxon>Mycobacteriales</taxon>
        <taxon>Corynebacteriaceae</taxon>
        <taxon>Corynebacterium</taxon>
    </lineage>
</organism>
<dbReference type="EMBL" id="CP021417">
    <property type="protein sequence ID" value="ARU46579.1"/>
    <property type="molecule type" value="Genomic_DNA"/>
</dbReference>
<proteinExistence type="predicted"/>
<protein>
    <submittedName>
        <fullName evidence="1">Type II toxin-antitoxin system PemK/MazF family toxin</fullName>
    </submittedName>
</protein>
<sequence length="184" mass="21082">MGMKDLVKMRWLSRLAAILTRESTIPLDRGLDRLNDRIGLDHEHRRFHRMDIVSCKVRPSGECARTIFYAPNMDGQVDPGEVVWFWAPSDNSPKKLRERSIVVVGRHGPKVLGLLISPNPTHNNDDHWLDIGAGPWDEAGRQSWVRLDKVVSVPEADIRRSGAVMPSRRFDRIANRLRGEFGWE</sequence>
<dbReference type="Pfam" id="PF02452">
    <property type="entry name" value="PemK_toxin"/>
    <property type="match status" value="1"/>
</dbReference>
<dbReference type="Proteomes" id="UP000195652">
    <property type="component" value="Chromosome"/>
</dbReference>
<reference evidence="1 2" key="3">
    <citation type="journal article" date="2020" name="Int. J. Syst. Evol. Microbiol.">
        <title>Corynebacterium silvaticum sp. nov., a unique group of NTTB corynebacteria in wild boar and roe deer.</title>
        <authorList>
            <person name="Dangel A."/>
            <person name="Berger A."/>
            <person name="Rau J."/>
            <person name="Eisenberg T."/>
            <person name="Kampfer P."/>
            <person name="Margos G."/>
            <person name="Contzen M."/>
            <person name="Busse H.J."/>
            <person name="Konrad R."/>
            <person name="Peters M."/>
            <person name="Sting R."/>
            <person name="Sing A."/>
        </authorList>
    </citation>
    <scope>NUCLEOTIDE SEQUENCE [LARGE SCALE GENOMIC DNA]</scope>
    <source>
        <strain evidence="1 2">PO100/5</strain>
    </source>
</reference>
<evidence type="ECO:0000313" key="1">
    <source>
        <dbReference type="EMBL" id="ARU46579.1"/>
    </source>
</evidence>